<dbReference type="Proteomes" id="UP000315252">
    <property type="component" value="Unassembled WGS sequence"/>
</dbReference>
<feature type="domain" description="Helix-turn-helix" evidence="1">
    <location>
        <begin position="22"/>
        <end position="71"/>
    </location>
</feature>
<comment type="caution">
    <text evidence="2">The sequence shown here is derived from an EMBL/GenBank/DDBJ whole genome shotgun (WGS) entry which is preliminary data.</text>
</comment>
<sequence length="113" mass="12353">MSDLSSQENSVEDANAQAADPLLTLQQVAERLSVCYETARLMVKRGEIASIRRSGWVRVPLTAINDFLEHNACPAQNSLHVSSKSKVGKTGTSETVAKSFRLARRIGRRPSNA</sequence>
<dbReference type="RefSeq" id="WP_142895538.1">
    <property type="nucleotide sequence ID" value="NZ_ML660053.1"/>
</dbReference>
<protein>
    <submittedName>
        <fullName evidence="2">Helix-turn-helix domain-containing protein</fullName>
    </submittedName>
</protein>
<name>A0A545TXH2_9PROT</name>
<evidence type="ECO:0000259" key="1">
    <source>
        <dbReference type="Pfam" id="PF12728"/>
    </source>
</evidence>
<dbReference type="Pfam" id="PF12728">
    <property type="entry name" value="HTH_17"/>
    <property type="match status" value="1"/>
</dbReference>
<proteinExistence type="predicted"/>
<dbReference type="AlphaFoldDB" id="A0A545TXH2"/>
<dbReference type="InterPro" id="IPR041657">
    <property type="entry name" value="HTH_17"/>
</dbReference>
<reference evidence="2 3" key="1">
    <citation type="submission" date="2019-06" db="EMBL/GenBank/DDBJ databases">
        <title>Whole genome sequence for Rhodospirillaceae sp. R148.</title>
        <authorList>
            <person name="Wang G."/>
        </authorList>
    </citation>
    <scope>NUCLEOTIDE SEQUENCE [LARGE SCALE GENOMIC DNA]</scope>
    <source>
        <strain evidence="2 3">R148</strain>
    </source>
</reference>
<dbReference type="OrthoDB" id="8456232at2"/>
<evidence type="ECO:0000313" key="3">
    <source>
        <dbReference type="Proteomes" id="UP000315252"/>
    </source>
</evidence>
<dbReference type="EMBL" id="VHSH01000002">
    <property type="protein sequence ID" value="TQV81907.1"/>
    <property type="molecule type" value="Genomic_DNA"/>
</dbReference>
<accession>A0A545TXH2</accession>
<evidence type="ECO:0000313" key="2">
    <source>
        <dbReference type="EMBL" id="TQV81907.1"/>
    </source>
</evidence>
<organism evidence="2 3">
    <name type="scientific">Denitrobaculum tricleocarpae</name>
    <dbReference type="NCBI Taxonomy" id="2591009"/>
    <lineage>
        <taxon>Bacteria</taxon>
        <taxon>Pseudomonadati</taxon>
        <taxon>Pseudomonadota</taxon>
        <taxon>Alphaproteobacteria</taxon>
        <taxon>Rhodospirillales</taxon>
        <taxon>Rhodospirillaceae</taxon>
        <taxon>Denitrobaculum</taxon>
    </lineage>
</organism>
<dbReference type="InterPro" id="IPR009061">
    <property type="entry name" value="DNA-bd_dom_put_sf"/>
</dbReference>
<dbReference type="SUPFAM" id="SSF46955">
    <property type="entry name" value="Putative DNA-binding domain"/>
    <property type="match status" value="1"/>
</dbReference>
<gene>
    <name evidence="2" type="ORF">FKG95_06625</name>
</gene>
<keyword evidence="3" id="KW-1185">Reference proteome</keyword>